<dbReference type="GO" id="GO:0009190">
    <property type="term" value="P:cyclic nucleotide biosynthetic process"/>
    <property type="evidence" value="ECO:0007669"/>
    <property type="project" value="InterPro"/>
</dbReference>
<keyword evidence="4" id="KW-1185">Reference proteome</keyword>
<evidence type="ECO:0000259" key="2">
    <source>
        <dbReference type="PROSITE" id="PS50125"/>
    </source>
</evidence>
<dbReference type="PANTHER" id="PTHR43081">
    <property type="entry name" value="ADENYLATE CYCLASE, TERMINAL-DIFFERENTIATION SPECIFIC-RELATED"/>
    <property type="match status" value="1"/>
</dbReference>
<dbReference type="InterPro" id="IPR050697">
    <property type="entry name" value="Adenylyl/Guanylyl_Cyclase_3/4"/>
</dbReference>
<protein>
    <submittedName>
        <fullName evidence="3">Adenylate/guanylate cyclase</fullName>
    </submittedName>
</protein>
<dbReference type="Gene3D" id="3.30.70.1230">
    <property type="entry name" value="Nucleotide cyclase"/>
    <property type="match status" value="1"/>
</dbReference>
<keyword evidence="1" id="KW-0472">Membrane</keyword>
<evidence type="ECO:0000313" key="3">
    <source>
        <dbReference type="EMBL" id="AEJ18484.1"/>
    </source>
</evidence>
<dbReference type="CDD" id="cd07302">
    <property type="entry name" value="CHD"/>
    <property type="match status" value="1"/>
</dbReference>
<dbReference type="STRING" id="744872.Spica_0319"/>
<dbReference type="SUPFAM" id="SSF55073">
    <property type="entry name" value="Nucleotide cyclase"/>
    <property type="match status" value="1"/>
</dbReference>
<feature type="transmembrane region" description="Helical" evidence="1">
    <location>
        <begin position="382"/>
        <end position="407"/>
    </location>
</feature>
<feature type="transmembrane region" description="Helical" evidence="1">
    <location>
        <begin position="132"/>
        <end position="156"/>
    </location>
</feature>
<dbReference type="AlphaFoldDB" id="F8EZX1"/>
<dbReference type="RefSeq" id="WP_013967796.1">
    <property type="nucleotide sequence ID" value="NC_015732.1"/>
</dbReference>
<dbReference type="InterPro" id="IPR001054">
    <property type="entry name" value="A/G_cyclase"/>
</dbReference>
<dbReference type="GO" id="GO:0004016">
    <property type="term" value="F:adenylate cyclase activity"/>
    <property type="evidence" value="ECO:0007669"/>
    <property type="project" value="UniProtKB-ARBA"/>
</dbReference>
<dbReference type="HOGENOM" id="CLU_354090_0_0_12"/>
<keyword evidence="1" id="KW-1133">Transmembrane helix</keyword>
<dbReference type="Proteomes" id="UP000000503">
    <property type="component" value="Chromosome"/>
</dbReference>
<proteinExistence type="predicted"/>
<feature type="transmembrane region" description="Helical" evidence="1">
    <location>
        <begin position="100"/>
        <end position="120"/>
    </location>
</feature>
<dbReference type="PANTHER" id="PTHR43081:SF1">
    <property type="entry name" value="ADENYLATE CYCLASE, TERMINAL-DIFFERENTIATION SPECIFIC"/>
    <property type="match status" value="1"/>
</dbReference>
<keyword evidence="1" id="KW-0812">Transmembrane</keyword>
<evidence type="ECO:0000313" key="4">
    <source>
        <dbReference type="Proteomes" id="UP000000503"/>
    </source>
</evidence>
<dbReference type="eggNOG" id="COG2114">
    <property type="taxonomic scope" value="Bacteria"/>
</dbReference>
<reference evidence="4" key="1">
    <citation type="journal article" date="2013" name="Stand. Genomic Sci.">
        <title>Genome sequence of the thermophilic fresh-water bacterium Spirochaeta caldaria type strain (H1(T)), reclassification of Spirochaeta caldaria, Spirochaeta stenostrepta, and Spirochaeta zuelzerae in the genus Treponema as Treponema caldaria comb. nov., Treponema stenostrepta comb. nov., and Treponema zuelzerae comb. nov., and emendation of the genus Treponema.</title>
        <authorList>
            <person name="Abt B."/>
            <person name="Goker M."/>
            <person name="Scheuner C."/>
            <person name="Han C."/>
            <person name="Lu M."/>
            <person name="Misra M."/>
            <person name="Lapidus A."/>
            <person name="Nolan M."/>
            <person name="Lucas S."/>
            <person name="Hammon N."/>
            <person name="Deshpande S."/>
            <person name="Cheng J.F."/>
            <person name="Tapia R."/>
            <person name="Goodwin L.A."/>
            <person name="Pitluck S."/>
            <person name="Liolios K."/>
            <person name="Pagani I."/>
            <person name="Ivanova N."/>
            <person name="Mavromatis K."/>
            <person name="Mikhailova N."/>
            <person name="Huntemann M."/>
            <person name="Pati A."/>
            <person name="Chen A."/>
            <person name="Palaniappan K."/>
            <person name="Land M."/>
            <person name="Hauser L."/>
            <person name="Jeffries C.D."/>
            <person name="Rohde M."/>
            <person name="Spring S."/>
            <person name="Gronow S."/>
            <person name="Detter J.C."/>
            <person name="Bristow J."/>
            <person name="Eisen J.A."/>
            <person name="Markowitz V."/>
            <person name="Hugenholtz P."/>
            <person name="Kyrpides N.C."/>
            <person name="Woyke T."/>
            <person name="Klenk H.P."/>
        </authorList>
    </citation>
    <scope>NUCLEOTIDE SEQUENCE</scope>
    <source>
        <strain evidence="4">ATCC 51460 / DSM 7334 / H1</strain>
    </source>
</reference>
<dbReference type="Gene3D" id="6.10.340.10">
    <property type="match status" value="1"/>
</dbReference>
<feature type="transmembrane region" description="Helical" evidence="1">
    <location>
        <begin position="57"/>
        <end position="79"/>
    </location>
</feature>
<dbReference type="PROSITE" id="PS50125">
    <property type="entry name" value="GUANYLATE_CYCLASE_2"/>
    <property type="match status" value="1"/>
</dbReference>
<accession>F8EZX1</accession>
<name>F8EZX1_GRAC1</name>
<feature type="transmembrane region" description="Helical" evidence="1">
    <location>
        <begin position="189"/>
        <end position="209"/>
    </location>
</feature>
<dbReference type="KEGG" id="scd:Spica_0319"/>
<dbReference type="GO" id="GO:0035556">
    <property type="term" value="P:intracellular signal transduction"/>
    <property type="evidence" value="ECO:0007669"/>
    <property type="project" value="InterPro"/>
</dbReference>
<gene>
    <name evidence="3" type="ordered locus">Spica_0319</name>
</gene>
<feature type="domain" description="Guanylate cyclase" evidence="2">
    <location>
        <begin position="493"/>
        <end position="621"/>
    </location>
</feature>
<dbReference type="Pfam" id="PF00211">
    <property type="entry name" value="Guanylate_cyc"/>
    <property type="match status" value="1"/>
</dbReference>
<dbReference type="EMBL" id="CP002868">
    <property type="protein sequence ID" value="AEJ18484.1"/>
    <property type="molecule type" value="Genomic_DNA"/>
</dbReference>
<sequence length="744" mass="84618">MNETKPSLSSLLDALAGLICIAWFFFPIVAGPVIDAGSRQLFFPYSMPILVIQQEGFNAYTLILLLLYLIPLFCIFRILCLFIPSRFGSLALPEHFGISALRVFVTIPMIITWIVPLIRYADSSVYFEGLPIWIYLFAGFTVAANIISVVFFLKLLNKRDQFVREYKEFKKTFEKSTILAFIFRIRTKLFISFIGLITLIIGVLAFSLLQSYKNTIVKAVSDGARSQVEQASSIYRVNLGDPIAMFEYLNRQVELNKRATFPHQYLSMYTDLKTTQYLSESLEIKSNFKLEFSTFAPNLHFPAFPELKAEEAVQYLKAYNKSKSVVSIYDSKTDQRLFIGPILKPESVKVGDARIRQERLLGFSVMAFQESVIMKPYFKTRIFVMVLTLLFLYLAIILVYLIGNYIVNPLLFLRMNVRKISDNLQSMIRGNTRISSHALVYADYIRSKDEIKSLSNEIGNMVTVLKGVIPYISASTLKQAEKGIVSSSNRELAFLFTDMRGFTSLCEGLEPDQVVSILNRYLDLETEIILQNHGDVDKFVGDEMMAFFDGPRKELHACKAAMQIRHAMMQERDKRQKEGLPVVSIGIGINSGPVVFGSVGARDRMDFTSIGDTVNLAARLEGANKQYNSKSIITEAVFDKVQDTFLCRELDFIAVKGKQEPVRIFEILQEKAKAQAKLMQIKELFEKGLAAYRKQNWKTAAAAFSKNIELFKDGPSEVFLKRVIYFDKNPPGKDWDGVFRATEK</sequence>
<dbReference type="InterPro" id="IPR029787">
    <property type="entry name" value="Nucleotide_cyclase"/>
</dbReference>
<evidence type="ECO:0000256" key="1">
    <source>
        <dbReference type="SAM" id="Phobius"/>
    </source>
</evidence>
<organism evidence="3 4">
    <name type="scientific">Gracilinema caldarium (strain ATCC 51460 / DSM 7334 / H1)</name>
    <name type="common">Treponema caldarium</name>
    <dbReference type="NCBI Taxonomy" id="744872"/>
    <lineage>
        <taxon>Bacteria</taxon>
        <taxon>Pseudomonadati</taxon>
        <taxon>Spirochaetota</taxon>
        <taxon>Spirochaetia</taxon>
        <taxon>Spirochaetales</taxon>
        <taxon>Breznakiellaceae</taxon>
        <taxon>Gracilinema</taxon>
    </lineage>
</organism>
<feature type="transmembrane region" description="Helical" evidence="1">
    <location>
        <begin position="12"/>
        <end position="34"/>
    </location>
</feature>
<dbReference type="SMART" id="SM00044">
    <property type="entry name" value="CYCc"/>
    <property type="match status" value="1"/>
</dbReference>